<sequence>MILQTDEYAIKATLPGDPIFFFRRLRDPSCRFTDLMPGALSDAQMPKAIHHFMVLSGGWPLDYLEYHSLGDATVSEAQKSAREARISGWIGRALPLGSVTRTERVAHRHVTLLRMHFGP</sequence>
<gene>
    <name evidence="1" type="ORF">KDD17_01810</name>
</gene>
<dbReference type="AlphaFoldDB" id="A0A975JE73"/>
<evidence type="ECO:0000313" key="1">
    <source>
        <dbReference type="EMBL" id="QUJ76823.1"/>
    </source>
</evidence>
<dbReference type="EMBL" id="CP073581">
    <property type="protein sequence ID" value="QUJ76823.1"/>
    <property type="molecule type" value="Genomic_DNA"/>
</dbReference>
<organism evidence="1 2">
    <name type="scientific">Sulfitobacter albidus</name>
    <dbReference type="NCBI Taxonomy" id="2829501"/>
    <lineage>
        <taxon>Bacteria</taxon>
        <taxon>Pseudomonadati</taxon>
        <taxon>Pseudomonadota</taxon>
        <taxon>Alphaproteobacteria</taxon>
        <taxon>Rhodobacterales</taxon>
        <taxon>Roseobacteraceae</taxon>
        <taxon>Sulfitobacter</taxon>
    </lineage>
</organism>
<dbReference type="KEGG" id="sual:KDD17_01810"/>
<dbReference type="RefSeq" id="WP_212705020.1">
    <property type="nucleotide sequence ID" value="NZ_CP073581.1"/>
</dbReference>
<evidence type="ECO:0000313" key="2">
    <source>
        <dbReference type="Proteomes" id="UP000683291"/>
    </source>
</evidence>
<proteinExistence type="predicted"/>
<keyword evidence="2" id="KW-1185">Reference proteome</keyword>
<name>A0A975JE73_9RHOB</name>
<accession>A0A975JE73</accession>
<reference evidence="1" key="1">
    <citation type="submission" date="2021-04" db="EMBL/GenBank/DDBJ databases">
        <title>Complete genome sequence for Sulfitobacter sp. strain JK7-1.</title>
        <authorList>
            <person name="Park S.-J."/>
        </authorList>
    </citation>
    <scope>NUCLEOTIDE SEQUENCE</scope>
    <source>
        <strain evidence="1">JK7-1</strain>
    </source>
</reference>
<dbReference type="Proteomes" id="UP000683291">
    <property type="component" value="Chromosome 1"/>
</dbReference>
<protein>
    <submittedName>
        <fullName evidence="1">Uncharacterized protein</fullName>
    </submittedName>
</protein>